<dbReference type="InParanoid" id="A0A251S3R8"/>
<keyword evidence="2" id="KW-1185">Reference proteome</keyword>
<gene>
    <name evidence="1" type="ORF">HannXRQ_Chr16g0530041</name>
</gene>
<dbReference type="Proteomes" id="UP000215914">
    <property type="component" value="Chromosome 16"/>
</dbReference>
<accession>A0A251S3R8</accession>
<sequence length="69" mass="7448">MGVIDDALVCFLGGRHPGASSLLSSSSGGFKRPTFTGDRQLSYIATFFSSISLGKMRMLDVPEMNNINF</sequence>
<organism evidence="1 2">
    <name type="scientific">Helianthus annuus</name>
    <name type="common">Common sunflower</name>
    <dbReference type="NCBI Taxonomy" id="4232"/>
    <lineage>
        <taxon>Eukaryota</taxon>
        <taxon>Viridiplantae</taxon>
        <taxon>Streptophyta</taxon>
        <taxon>Embryophyta</taxon>
        <taxon>Tracheophyta</taxon>
        <taxon>Spermatophyta</taxon>
        <taxon>Magnoliopsida</taxon>
        <taxon>eudicotyledons</taxon>
        <taxon>Gunneridae</taxon>
        <taxon>Pentapetalae</taxon>
        <taxon>asterids</taxon>
        <taxon>campanulids</taxon>
        <taxon>Asterales</taxon>
        <taxon>Asteraceae</taxon>
        <taxon>Asteroideae</taxon>
        <taxon>Heliantheae alliance</taxon>
        <taxon>Heliantheae</taxon>
        <taxon>Helianthus</taxon>
    </lineage>
</organism>
<name>A0A251S3R8_HELAN</name>
<proteinExistence type="predicted"/>
<dbReference type="AlphaFoldDB" id="A0A251S3R8"/>
<protein>
    <submittedName>
        <fullName evidence="1">Uncharacterized protein</fullName>
    </submittedName>
</protein>
<evidence type="ECO:0000313" key="2">
    <source>
        <dbReference type="Proteomes" id="UP000215914"/>
    </source>
</evidence>
<reference evidence="2" key="1">
    <citation type="journal article" date="2017" name="Nature">
        <title>The sunflower genome provides insights into oil metabolism, flowering and Asterid evolution.</title>
        <authorList>
            <person name="Badouin H."/>
            <person name="Gouzy J."/>
            <person name="Grassa C.J."/>
            <person name="Murat F."/>
            <person name="Staton S.E."/>
            <person name="Cottret L."/>
            <person name="Lelandais-Briere C."/>
            <person name="Owens G.L."/>
            <person name="Carrere S."/>
            <person name="Mayjonade B."/>
            <person name="Legrand L."/>
            <person name="Gill N."/>
            <person name="Kane N.C."/>
            <person name="Bowers J.E."/>
            <person name="Hubner S."/>
            <person name="Bellec A."/>
            <person name="Berard A."/>
            <person name="Berges H."/>
            <person name="Blanchet N."/>
            <person name="Boniface M.C."/>
            <person name="Brunel D."/>
            <person name="Catrice O."/>
            <person name="Chaidir N."/>
            <person name="Claudel C."/>
            <person name="Donnadieu C."/>
            <person name="Faraut T."/>
            <person name="Fievet G."/>
            <person name="Helmstetter N."/>
            <person name="King M."/>
            <person name="Knapp S.J."/>
            <person name="Lai Z."/>
            <person name="Le Paslier M.C."/>
            <person name="Lippi Y."/>
            <person name="Lorenzon L."/>
            <person name="Mandel J.R."/>
            <person name="Marage G."/>
            <person name="Marchand G."/>
            <person name="Marquand E."/>
            <person name="Bret-Mestries E."/>
            <person name="Morien E."/>
            <person name="Nambeesan S."/>
            <person name="Nguyen T."/>
            <person name="Pegot-Espagnet P."/>
            <person name="Pouilly N."/>
            <person name="Raftis F."/>
            <person name="Sallet E."/>
            <person name="Schiex T."/>
            <person name="Thomas J."/>
            <person name="Vandecasteele C."/>
            <person name="Vares D."/>
            <person name="Vear F."/>
            <person name="Vautrin S."/>
            <person name="Crespi M."/>
            <person name="Mangin B."/>
            <person name="Burke J.M."/>
            <person name="Salse J."/>
            <person name="Munos S."/>
            <person name="Vincourt P."/>
            <person name="Rieseberg L.H."/>
            <person name="Langlade N.B."/>
        </authorList>
    </citation>
    <scope>NUCLEOTIDE SEQUENCE [LARGE SCALE GENOMIC DNA]</scope>
    <source>
        <strain evidence="2">cv. SF193</strain>
    </source>
</reference>
<evidence type="ECO:0000313" key="1">
    <source>
        <dbReference type="EMBL" id="OTF93179.1"/>
    </source>
</evidence>
<dbReference type="EMBL" id="CM007905">
    <property type="protein sequence ID" value="OTF93179.1"/>
    <property type="molecule type" value="Genomic_DNA"/>
</dbReference>